<name>A0A1C4W523_MICVI</name>
<keyword evidence="2" id="KW-1185">Reference proteome</keyword>
<evidence type="ECO:0000313" key="2">
    <source>
        <dbReference type="Proteomes" id="UP000198242"/>
    </source>
</evidence>
<organism evidence="1 2">
    <name type="scientific">Micromonospora viridifaciens</name>
    <dbReference type="NCBI Taxonomy" id="1881"/>
    <lineage>
        <taxon>Bacteria</taxon>
        <taxon>Bacillati</taxon>
        <taxon>Actinomycetota</taxon>
        <taxon>Actinomycetes</taxon>
        <taxon>Micromonosporales</taxon>
        <taxon>Micromonosporaceae</taxon>
        <taxon>Micromonospora</taxon>
    </lineage>
</organism>
<sequence length="146" mass="15968">MSDAETVGRDGGELDGFHIGQVPHGVGAEVSDFASEWEDITVATRVWERQVEEGYRVDLRVHVLRGDRLSDLAALHDFLAEYHERDPAAWDLVDFAHPDGPGLISESEAFWLVEPGVAVDVLLDPEHPDAQALRATAEAVTRTGTA</sequence>
<reference evidence="2" key="1">
    <citation type="submission" date="2016-06" db="EMBL/GenBank/DDBJ databases">
        <authorList>
            <person name="Varghese N."/>
            <person name="Submissions Spin"/>
        </authorList>
    </citation>
    <scope>NUCLEOTIDE SEQUENCE [LARGE SCALE GENOMIC DNA]</scope>
    <source>
        <strain evidence="2">DSM 43909</strain>
    </source>
</reference>
<protein>
    <submittedName>
        <fullName evidence="1">Uncharacterized protein</fullName>
    </submittedName>
</protein>
<gene>
    <name evidence="1" type="ORF">GA0074695_2103</name>
</gene>
<dbReference type="Proteomes" id="UP000198242">
    <property type="component" value="Chromosome I"/>
</dbReference>
<evidence type="ECO:0000313" key="1">
    <source>
        <dbReference type="EMBL" id="SCE91312.1"/>
    </source>
</evidence>
<accession>A0A1C4W523</accession>
<proteinExistence type="predicted"/>
<dbReference type="OrthoDB" id="5146724at2"/>
<dbReference type="RefSeq" id="WP_089006071.1">
    <property type="nucleotide sequence ID" value="NZ_LT607411.1"/>
</dbReference>
<dbReference type="EMBL" id="LT607411">
    <property type="protein sequence ID" value="SCE91312.1"/>
    <property type="molecule type" value="Genomic_DNA"/>
</dbReference>
<dbReference type="AlphaFoldDB" id="A0A1C4W523"/>